<protein>
    <submittedName>
        <fullName evidence="3">Peptide/nickel transport system substrate-binding protein</fullName>
    </submittedName>
</protein>
<dbReference type="SUPFAM" id="SSF53850">
    <property type="entry name" value="Periplasmic binding protein-like II"/>
    <property type="match status" value="1"/>
</dbReference>
<dbReference type="Gene3D" id="3.40.190.10">
    <property type="entry name" value="Periplasmic binding protein-like II"/>
    <property type="match status" value="1"/>
</dbReference>
<dbReference type="AlphaFoldDB" id="A0A927MZ89"/>
<dbReference type="RefSeq" id="WP_192752710.1">
    <property type="nucleotide sequence ID" value="NZ_BAABJL010000273.1"/>
</dbReference>
<evidence type="ECO:0000256" key="1">
    <source>
        <dbReference type="SAM" id="MobiDB-lite"/>
    </source>
</evidence>
<evidence type="ECO:0000313" key="4">
    <source>
        <dbReference type="Proteomes" id="UP000638648"/>
    </source>
</evidence>
<evidence type="ECO:0000313" key="3">
    <source>
        <dbReference type="EMBL" id="MBE1609059.1"/>
    </source>
</evidence>
<feature type="domain" description="Solute-binding protein family 5" evidence="2">
    <location>
        <begin position="133"/>
        <end position="537"/>
    </location>
</feature>
<dbReference type="InterPro" id="IPR039424">
    <property type="entry name" value="SBP_5"/>
</dbReference>
<organism evidence="3 4">
    <name type="scientific">Actinopolymorpha pittospori</name>
    <dbReference type="NCBI Taxonomy" id="648752"/>
    <lineage>
        <taxon>Bacteria</taxon>
        <taxon>Bacillati</taxon>
        <taxon>Actinomycetota</taxon>
        <taxon>Actinomycetes</taxon>
        <taxon>Propionibacteriales</taxon>
        <taxon>Actinopolymorphaceae</taxon>
        <taxon>Actinopolymorpha</taxon>
    </lineage>
</organism>
<dbReference type="Proteomes" id="UP000638648">
    <property type="component" value="Unassembled WGS sequence"/>
</dbReference>
<name>A0A927MZ89_9ACTN</name>
<dbReference type="CDD" id="cd08500">
    <property type="entry name" value="PBP2_NikA_DppA_OppA_like_4"/>
    <property type="match status" value="1"/>
</dbReference>
<dbReference type="InterPro" id="IPR000914">
    <property type="entry name" value="SBP_5_dom"/>
</dbReference>
<accession>A0A927MZ89</accession>
<dbReference type="GO" id="GO:0015833">
    <property type="term" value="P:peptide transport"/>
    <property type="evidence" value="ECO:0007669"/>
    <property type="project" value="TreeGrafter"/>
</dbReference>
<evidence type="ECO:0000259" key="2">
    <source>
        <dbReference type="Pfam" id="PF00496"/>
    </source>
</evidence>
<comment type="caution">
    <text evidence="3">The sequence shown here is derived from an EMBL/GenBank/DDBJ whole genome shotgun (WGS) entry which is preliminary data.</text>
</comment>
<gene>
    <name evidence="3" type="ORF">HEB94_005907</name>
</gene>
<dbReference type="EMBL" id="JADBEM010000001">
    <property type="protein sequence ID" value="MBE1609059.1"/>
    <property type="molecule type" value="Genomic_DNA"/>
</dbReference>
<dbReference type="InterPro" id="IPR006311">
    <property type="entry name" value="TAT_signal"/>
</dbReference>
<dbReference type="PANTHER" id="PTHR30290:SF62">
    <property type="entry name" value="OLIGOPEPTIDE ABC TRANSPORTER, PERIPLASMIC OLIGOPEPTIDE-BINDING PROTEIN"/>
    <property type="match status" value="1"/>
</dbReference>
<keyword evidence="4" id="KW-1185">Reference proteome</keyword>
<reference evidence="3" key="1">
    <citation type="submission" date="2020-10" db="EMBL/GenBank/DDBJ databases">
        <title>Sequencing the genomes of 1000 actinobacteria strains.</title>
        <authorList>
            <person name="Klenk H.-P."/>
        </authorList>
    </citation>
    <scope>NUCLEOTIDE SEQUENCE</scope>
    <source>
        <strain evidence="3">DSM 45354</strain>
    </source>
</reference>
<proteinExistence type="predicted"/>
<dbReference type="Gene3D" id="3.10.105.10">
    <property type="entry name" value="Dipeptide-binding Protein, Domain 3"/>
    <property type="match status" value="1"/>
</dbReference>
<dbReference type="PANTHER" id="PTHR30290">
    <property type="entry name" value="PERIPLASMIC BINDING COMPONENT OF ABC TRANSPORTER"/>
    <property type="match status" value="1"/>
</dbReference>
<feature type="region of interest" description="Disordered" evidence="1">
    <location>
        <begin position="34"/>
        <end position="63"/>
    </location>
</feature>
<sequence>MERRVRRSAVSRRNLLRTTGTVLLVTATTGCDLLSTDPDARKGGQGAQGTSGASSASAKEAPALTRQVEAGKLPPLANRIPKAPLVVSPTERTGSYGGMWRSALLGPSDTSWLSRTVGYETLLRWDVGWTKSIPNVAESFQASPDGREFTFKLRAGMRWSDGKPFTAADIVFAFERLGDADLYPAGLPLYLMTSKGAPTVSQDDEQTVRFRFPEPSGLLLDNLSFQGALTAMPQHYLQQFHQKSNPGADALAKKEKFQDWVALFLARADRWSNQDLPTLCAWKVVNPLGKGNQVIVERNPYYWKTDPDGRQLPYLDRVVFDVISDSSVLLLKATNGEFDMHTRHINTSPNKPVLARGRTKGHYHFVDIQPCFENQMVIALNLTHEDPELRKVFRNKEFRIGLSHAINRQELVNAVFQRQGKAWQAAPRRESPFYDEGFANQYTDYDEAKANEILDQAGYARRDAEGFRLRPDGTRIAFAVEVASPALIPYWPDAMEMIRLYWQKVGIKMSVKSEDRSLFYERKAANKPDATVWTGSAGREFDVLLDPRWYFPFNDESNFAIPWAAWFTSRGKEGERPPERTQQQMALYRELQHTPDQAGRYRLMKEILGIAKEEFYAIGTVLEEQGYGIVNDRMRNVAKSIPESHIYNTPAPTNPEQYFLTP</sequence>
<dbReference type="PROSITE" id="PS51318">
    <property type="entry name" value="TAT"/>
    <property type="match status" value="1"/>
</dbReference>
<dbReference type="PROSITE" id="PS51257">
    <property type="entry name" value="PROKAR_LIPOPROTEIN"/>
    <property type="match status" value="1"/>
</dbReference>
<dbReference type="Pfam" id="PF00496">
    <property type="entry name" value="SBP_bac_5"/>
    <property type="match status" value="1"/>
</dbReference>
<dbReference type="GO" id="GO:1904680">
    <property type="term" value="F:peptide transmembrane transporter activity"/>
    <property type="evidence" value="ECO:0007669"/>
    <property type="project" value="TreeGrafter"/>
</dbReference>